<feature type="chain" id="PRO_5031120604" evidence="1">
    <location>
        <begin position="28"/>
        <end position="199"/>
    </location>
</feature>
<sequence>MAIRVLGVFARPCLFALFASVPPSAHGARAPLERHAADTMAVSEVQTNSSEALAANLSADLEAQVQTNSSEALAANLSADLEVQANSSMELNGFPKCKQELEKIQKEKRVDASHPMVNGGFECQGSCRYSCKNLLLHPALPVFHRLARNIGEPILSEAVDGQRGEGCWLWFLKTSDREICRLTIKDRLFVNRKLSDFDG</sequence>
<evidence type="ECO:0000313" key="2">
    <source>
        <dbReference type="EMBL" id="CAD9436318.1"/>
    </source>
</evidence>
<gene>
    <name evidence="2" type="ORF">AAND1436_LOCUS20668</name>
</gene>
<organism evidence="2">
    <name type="scientific">Alexandrium andersonii</name>
    <dbReference type="NCBI Taxonomy" id="327968"/>
    <lineage>
        <taxon>Eukaryota</taxon>
        <taxon>Sar</taxon>
        <taxon>Alveolata</taxon>
        <taxon>Dinophyceae</taxon>
        <taxon>Gonyaulacales</taxon>
        <taxon>Pyrocystaceae</taxon>
        <taxon>Alexandrium</taxon>
    </lineage>
</organism>
<keyword evidence="1" id="KW-0732">Signal</keyword>
<reference evidence="2" key="1">
    <citation type="submission" date="2021-01" db="EMBL/GenBank/DDBJ databases">
        <authorList>
            <person name="Corre E."/>
            <person name="Pelletier E."/>
            <person name="Niang G."/>
            <person name="Scheremetjew M."/>
            <person name="Finn R."/>
            <person name="Kale V."/>
            <person name="Holt S."/>
            <person name="Cochrane G."/>
            <person name="Meng A."/>
            <person name="Brown T."/>
            <person name="Cohen L."/>
        </authorList>
    </citation>
    <scope>NUCLEOTIDE SEQUENCE</scope>
    <source>
        <strain evidence="2">CCMP2222</strain>
    </source>
</reference>
<proteinExistence type="predicted"/>
<name>A0A7S2G9U2_9DINO</name>
<dbReference type="EMBL" id="HBGQ01042293">
    <property type="protein sequence ID" value="CAD9436318.1"/>
    <property type="molecule type" value="Transcribed_RNA"/>
</dbReference>
<dbReference type="AlphaFoldDB" id="A0A7S2G9U2"/>
<evidence type="ECO:0000256" key="1">
    <source>
        <dbReference type="SAM" id="SignalP"/>
    </source>
</evidence>
<feature type="signal peptide" evidence="1">
    <location>
        <begin position="1"/>
        <end position="27"/>
    </location>
</feature>
<protein>
    <submittedName>
        <fullName evidence="2">Uncharacterized protein</fullName>
    </submittedName>
</protein>
<accession>A0A7S2G9U2</accession>